<organism evidence="5">
    <name type="scientific">Albugo laibachii Nc14</name>
    <dbReference type="NCBI Taxonomy" id="890382"/>
    <lineage>
        <taxon>Eukaryota</taxon>
        <taxon>Sar</taxon>
        <taxon>Stramenopiles</taxon>
        <taxon>Oomycota</taxon>
        <taxon>Peronosporomycetes</taxon>
        <taxon>Albuginales</taxon>
        <taxon>Albuginaceae</taxon>
        <taxon>Albugo</taxon>
    </lineage>
</organism>
<name>F0W1T2_9STRA</name>
<reference evidence="5" key="2">
    <citation type="submission" date="2011-02" db="EMBL/GenBank/DDBJ databases">
        <authorList>
            <person name="MacLean D."/>
        </authorList>
    </citation>
    <scope>NUCLEOTIDE SEQUENCE</scope>
</reference>
<dbReference type="GO" id="GO:0006396">
    <property type="term" value="P:RNA processing"/>
    <property type="evidence" value="ECO:0007669"/>
    <property type="project" value="InterPro"/>
</dbReference>
<proteinExistence type="inferred from homology"/>
<feature type="compositionally biased region" description="Basic and acidic residues" evidence="4">
    <location>
        <begin position="18"/>
        <end position="40"/>
    </location>
</feature>
<evidence type="ECO:0000256" key="1">
    <source>
        <dbReference type="ARBA" id="ARBA00004123"/>
    </source>
</evidence>
<dbReference type="PANTHER" id="PTHR13471:SF0">
    <property type="entry name" value="NUCLEAR EXOSOME REGULATOR NRDE2"/>
    <property type="match status" value="1"/>
</dbReference>
<dbReference type="AlphaFoldDB" id="F0W1T2"/>
<feature type="compositionally biased region" description="Basic residues" evidence="4">
    <location>
        <begin position="44"/>
        <end position="68"/>
    </location>
</feature>
<evidence type="ECO:0000313" key="5">
    <source>
        <dbReference type="EMBL" id="CCA15011.1"/>
    </source>
</evidence>
<reference evidence="5" key="1">
    <citation type="journal article" date="2011" name="PLoS Biol.">
        <title>Gene gain and loss during evolution of obligate parasitism in the white rust pathogen of Arabidopsis thaliana.</title>
        <authorList>
            <person name="Kemen E."/>
            <person name="Gardiner A."/>
            <person name="Schultz-Larsen T."/>
            <person name="Kemen A.C."/>
            <person name="Balmuth A.L."/>
            <person name="Robert-Seilaniantz A."/>
            <person name="Bailey K."/>
            <person name="Holub E."/>
            <person name="Studholme D.J."/>
            <person name="Maclean D."/>
            <person name="Jones J.D."/>
        </authorList>
    </citation>
    <scope>NUCLEOTIDE SEQUENCE</scope>
</reference>
<dbReference type="GO" id="GO:0031048">
    <property type="term" value="P:regulatory ncRNA-mediated heterochromatin formation"/>
    <property type="evidence" value="ECO:0007669"/>
    <property type="project" value="TreeGrafter"/>
</dbReference>
<dbReference type="InterPro" id="IPR003107">
    <property type="entry name" value="HAT"/>
</dbReference>
<dbReference type="SMART" id="SM00386">
    <property type="entry name" value="HAT"/>
    <property type="match status" value="3"/>
</dbReference>
<evidence type="ECO:0000256" key="2">
    <source>
        <dbReference type="ARBA" id="ARBA00009265"/>
    </source>
</evidence>
<gene>
    <name evidence="5" type="primary">AlNc14C8G1012</name>
    <name evidence="5" type="ORF">ALNC14_011540</name>
</gene>
<comment type="subcellular location">
    <subcellularLocation>
        <location evidence="1">Nucleus</location>
    </subcellularLocation>
</comment>
<dbReference type="GO" id="GO:0071013">
    <property type="term" value="C:catalytic step 2 spliceosome"/>
    <property type="evidence" value="ECO:0007669"/>
    <property type="project" value="TreeGrafter"/>
</dbReference>
<dbReference type="HOGENOM" id="CLU_257768_0_0_1"/>
<dbReference type="Pfam" id="PF08424">
    <property type="entry name" value="NRDE-2"/>
    <property type="match status" value="1"/>
</dbReference>
<dbReference type="EMBL" id="FR824053">
    <property type="protein sequence ID" value="CCA15011.1"/>
    <property type="molecule type" value="Genomic_DNA"/>
</dbReference>
<sequence length="1271" mass="146795">MGSHSAGSDDDWLTVESSFHDDPDAKVHTRDDHDDGDATDRAVLIRKRKDSSKKKSKKKDKRDHKRLRREQSQKQDRSGIDKLRFCHQMHAKSKLHRDSSPVFSVETLGDDENLFYGTLSKKDTPMYYLEEKNNVRENVRIVRYYDKQTTEAVVSLDDECYFDRRNSPEHESDLVSFIPLYSRSALSLKNGSANMGDDLKQKKAMFDNHLQQNPSDIGTWIDYICFQSKNFGSDVRRAERNRSVSLISAQNFHAKKALENNKDSKILKRLSLQLDLCLSEIENKDSTGSCGKESLQRRIEELLDSDSSSDYLWLRLIQCQQQNFSNFTLSAIRDTFARLIATYRTKTSQVTSTKSLQTDTIDAGCITNKLVYFHRLYCAFERKTGYTERAIANAKTLMDYNIYLSNRRKHHPAKSNGSHLELWRKFQSTYWTSDKLPVLEGDCPKARPEDLDLRFYSFPFSCTSPHTFSRALSDHVDRQWSTLTAGMIPHTAVLTEKHEQSLLGTSLCHSHHKMGLTMCEESSKHTSDRVPISDEEQIVYSNLHGYRIQLGKVNDGAEYRSILHDLRNGVGSAKGQQSTERKQRRAQLHKENLLDRVRDERIDYSDAFKNLEEDIYFDWLHEESVRSICDWIPLNPNHADHQTLLSEQPERAVLSEETQPFVFAVIDDQRINLITNLLEQCGVKDKSLERSAVYIDDFEELELLAQPLLSILTQNETNKDSSCLELPLAKRITLLQDNLLSTIVISDSTVLYDYMKQEFVRSTLKSSLDKGTEYSRFTYMKLLMMYIEFEARIARVVQEDKNWCKDKVTTFIQEQQARCVQIMSKYDLLLSSTPKNSDNAHDAEVVGIIAFATYATSVGNIKKANKLCDRSLASIRERTGQSSSYPRNFHYLIFLRSRNELWEALQRSHTAEELAKSHLRTLYILGFGLINAPPFLQSLEKVSTKKGNRLVQYLESLFDDPVTSLIINSYRSELDSALRSCTKHHSGVTKCRWWGRCCSVGQTLHNLCLAVYCADGFGRAKLEYENFIDSDKTSADINLCCHHEWITLSYLEFLSRHQASQASPTLTPHAWSEAVTNAAINYPKDLYLRLLADTVGGRSLVVSRHLRRFFTSIYQRAERQLSSLQISEWLFCLLCEIMRLERIVKVQNHPLESIVQREITDTFETCCLWHRWKCNRAGVDRVRNLFEQMVECSQSQQCALLWRLYLRFEVAMGKIGAAKKVFYRGLSVCPWSRALYLDGFTVCRPYFSKRECDDLLHWMVTGGLNIRDELE</sequence>
<feature type="compositionally biased region" description="Basic and acidic residues" evidence="4">
    <location>
        <begin position="69"/>
        <end position="83"/>
    </location>
</feature>
<comment type="similarity">
    <text evidence="2">Belongs to the NRDE2 family.</text>
</comment>
<dbReference type="PANTHER" id="PTHR13471">
    <property type="entry name" value="TETRATRICOPEPTIDE-LIKE HELICAL"/>
    <property type="match status" value="1"/>
</dbReference>
<evidence type="ECO:0000256" key="4">
    <source>
        <dbReference type="SAM" id="MobiDB-lite"/>
    </source>
</evidence>
<dbReference type="InterPro" id="IPR013633">
    <property type="entry name" value="NRDE-2"/>
</dbReference>
<dbReference type="GO" id="GO:1902369">
    <property type="term" value="P:negative regulation of RNA catabolic process"/>
    <property type="evidence" value="ECO:0007669"/>
    <property type="project" value="TreeGrafter"/>
</dbReference>
<protein>
    <submittedName>
        <fullName evidence="5">Uncharacterized protein AlNc14C8G1012</fullName>
    </submittedName>
</protein>
<accession>F0W1T2</accession>
<keyword evidence="3" id="KW-0539">Nucleus</keyword>
<evidence type="ECO:0000256" key="3">
    <source>
        <dbReference type="ARBA" id="ARBA00023242"/>
    </source>
</evidence>
<dbReference type="InterPro" id="IPR011990">
    <property type="entry name" value="TPR-like_helical_dom_sf"/>
</dbReference>
<feature type="region of interest" description="Disordered" evidence="4">
    <location>
        <begin position="1"/>
        <end position="83"/>
    </location>
</feature>
<dbReference type="Gene3D" id="1.25.40.10">
    <property type="entry name" value="Tetratricopeptide repeat domain"/>
    <property type="match status" value="1"/>
</dbReference>